<evidence type="ECO:0000256" key="1">
    <source>
        <dbReference type="SAM" id="Coils"/>
    </source>
</evidence>
<organism evidence="3 4">
    <name type="scientific">Globodera pallida</name>
    <name type="common">Potato cyst nematode worm</name>
    <name type="synonym">Heterodera pallida</name>
    <dbReference type="NCBI Taxonomy" id="36090"/>
    <lineage>
        <taxon>Eukaryota</taxon>
        <taxon>Metazoa</taxon>
        <taxon>Ecdysozoa</taxon>
        <taxon>Nematoda</taxon>
        <taxon>Chromadorea</taxon>
        <taxon>Rhabditida</taxon>
        <taxon>Tylenchina</taxon>
        <taxon>Tylenchomorpha</taxon>
        <taxon>Tylenchoidea</taxon>
        <taxon>Heteroderidae</taxon>
        <taxon>Heteroderinae</taxon>
        <taxon>Globodera</taxon>
    </lineage>
</organism>
<accession>A0A183BU70</accession>
<feature type="region of interest" description="Disordered" evidence="2">
    <location>
        <begin position="99"/>
        <end position="165"/>
    </location>
</feature>
<reference evidence="3" key="1">
    <citation type="submission" date="2013-12" db="EMBL/GenBank/DDBJ databases">
        <authorList>
            <person name="Aslett M."/>
        </authorList>
    </citation>
    <scope>NUCLEOTIDE SEQUENCE [LARGE SCALE GENOMIC DNA]</scope>
    <source>
        <strain evidence="3">Lindley</strain>
    </source>
</reference>
<feature type="compositionally biased region" description="Basic residues" evidence="2">
    <location>
        <begin position="238"/>
        <end position="253"/>
    </location>
</feature>
<keyword evidence="1" id="KW-0175">Coiled coil</keyword>
<feature type="region of interest" description="Disordered" evidence="2">
    <location>
        <begin position="203"/>
        <end position="265"/>
    </location>
</feature>
<reference evidence="4" key="3">
    <citation type="submission" date="2016-06" db="UniProtKB">
        <authorList>
            <consortium name="WormBaseParasite"/>
        </authorList>
    </citation>
    <scope>IDENTIFICATION</scope>
</reference>
<reference evidence="3" key="2">
    <citation type="submission" date="2014-05" db="EMBL/GenBank/DDBJ databases">
        <title>The genome and life-stage specific transcriptomes of Globodera pallida elucidate key aspects of plant parasitism by a cyst nematode.</title>
        <authorList>
            <person name="Cotton J.A."/>
            <person name="Lilley C.J."/>
            <person name="Jones L.M."/>
            <person name="Kikuchi T."/>
            <person name="Reid A.J."/>
            <person name="Thorpe P."/>
            <person name="Tsai I.J."/>
            <person name="Beasley H."/>
            <person name="Blok V."/>
            <person name="Cock P.J.A."/>
            <person name="Van den Akker S.E."/>
            <person name="Holroyd N."/>
            <person name="Hunt M."/>
            <person name="Mantelin S."/>
            <person name="Naghra H."/>
            <person name="Pain A."/>
            <person name="Palomares-Rius J.E."/>
            <person name="Zarowiecki M."/>
            <person name="Berriman M."/>
            <person name="Jones J.T."/>
            <person name="Urwin P.E."/>
        </authorList>
    </citation>
    <scope>NUCLEOTIDE SEQUENCE [LARGE SCALE GENOMIC DNA]</scope>
    <source>
        <strain evidence="3">Lindley</strain>
    </source>
</reference>
<dbReference type="Proteomes" id="UP000050741">
    <property type="component" value="Unassembled WGS sequence"/>
</dbReference>
<evidence type="ECO:0000256" key="2">
    <source>
        <dbReference type="SAM" id="MobiDB-lite"/>
    </source>
</evidence>
<name>A0A183BU70_GLOPA</name>
<keyword evidence="3" id="KW-1185">Reference proteome</keyword>
<feature type="compositionally biased region" description="Polar residues" evidence="2">
    <location>
        <begin position="148"/>
        <end position="160"/>
    </location>
</feature>
<sequence length="265" mass="29772">MDPPKVPPEISDGIDWSDVARHAEDLMKNNSKLTPEALKEYWKGKSSLGTHPSNRQNDPRKYEGSSKTFDTRAKKHESEKKALLAVLADSSKRILERCEKSAQLSQKEQRPIPPEGLQLQPPAIKYGPDPPPPLPPVQEQEAVERKASSSVSDFSELTAEQSEEIGKILRMSKKLEEQATELSEKYKRQNAVEAARKMIKENEGKLAKAPMDEPSTSAAAYGPWIPPNHDTERERHPTPHRGHGGRGHYKRYGYRGPPHGSFNPY</sequence>
<feature type="compositionally biased region" description="Basic and acidic residues" evidence="2">
    <location>
        <begin position="57"/>
        <end position="79"/>
    </location>
</feature>
<feature type="region of interest" description="Disordered" evidence="2">
    <location>
        <begin position="43"/>
        <end position="79"/>
    </location>
</feature>
<proteinExistence type="predicted"/>
<feature type="compositionally biased region" description="Polar residues" evidence="2">
    <location>
        <begin position="47"/>
        <end position="56"/>
    </location>
</feature>
<feature type="coiled-coil region" evidence="1">
    <location>
        <begin position="165"/>
        <end position="192"/>
    </location>
</feature>
<dbReference type="WBParaSite" id="GPLIN_000415600">
    <property type="protein sequence ID" value="GPLIN_000415600"/>
    <property type="gene ID" value="GPLIN_000415600"/>
</dbReference>
<dbReference type="AlphaFoldDB" id="A0A183BU70"/>
<protein>
    <submittedName>
        <fullName evidence="4">Peroxin-14</fullName>
    </submittedName>
</protein>
<evidence type="ECO:0000313" key="4">
    <source>
        <dbReference type="WBParaSite" id="GPLIN_000415600"/>
    </source>
</evidence>
<evidence type="ECO:0000313" key="3">
    <source>
        <dbReference type="Proteomes" id="UP000050741"/>
    </source>
</evidence>